<gene>
    <name evidence="3" type="ORF">NP439_07560</name>
</gene>
<evidence type="ECO:0000259" key="2">
    <source>
        <dbReference type="Pfam" id="PF11638"/>
    </source>
</evidence>
<name>A0ABY5JW76_9BACI</name>
<sequence length="141" mass="16539">MEMWQNVLEKINAQLSKTSFDTWFKKTSVELKANTLTVYAPNAFTIDWLEEQYSELIANTVKEVTGEDYSLRFEVAEESLTSVFPNAYFESSPNDTDKISRLERKIDLLEHKIQQLIDVKRLDEKAEQLEERISKLEEQVK</sequence>
<evidence type="ECO:0000313" key="4">
    <source>
        <dbReference type="Proteomes" id="UP001059773"/>
    </source>
</evidence>
<evidence type="ECO:0000313" key="3">
    <source>
        <dbReference type="EMBL" id="UUI04500.1"/>
    </source>
</evidence>
<accession>A0ABY5JW76</accession>
<keyword evidence="4" id="KW-1185">Reference proteome</keyword>
<evidence type="ECO:0000256" key="1">
    <source>
        <dbReference type="SAM" id="Coils"/>
    </source>
</evidence>
<dbReference type="InterPro" id="IPR024633">
    <property type="entry name" value="DnaA_N_dom"/>
</dbReference>
<dbReference type="InterPro" id="IPR038454">
    <property type="entry name" value="DnaA_N_sf"/>
</dbReference>
<feature type="domain" description="DnaA N-terminal" evidence="2">
    <location>
        <begin position="2"/>
        <end position="62"/>
    </location>
</feature>
<dbReference type="Gene3D" id="3.30.300.180">
    <property type="match status" value="1"/>
</dbReference>
<protein>
    <recommendedName>
        <fullName evidence="2">DnaA N-terminal domain-containing protein</fullName>
    </recommendedName>
</protein>
<proteinExistence type="predicted"/>
<feature type="coiled-coil region" evidence="1">
    <location>
        <begin position="99"/>
        <end position="139"/>
    </location>
</feature>
<dbReference type="Gene3D" id="1.20.1270.70">
    <property type="entry name" value="Designed single chain three-helix bundle"/>
    <property type="match status" value="1"/>
</dbReference>
<keyword evidence="1" id="KW-0175">Coiled coil</keyword>
<dbReference type="Pfam" id="PF11638">
    <property type="entry name" value="DnaA_N"/>
    <property type="match status" value="1"/>
</dbReference>
<reference evidence="3" key="1">
    <citation type="submission" date="2022-07" db="EMBL/GenBank/DDBJ databases">
        <title>FELIX.</title>
        <authorList>
            <person name="Wan K.H."/>
            <person name="Park S."/>
            <person name="Lawrence Q."/>
            <person name="Eichenberger J.P."/>
            <person name="Booth B.W."/>
            <person name="Piaggio A.J."/>
            <person name="Chandler J.C."/>
            <person name="Franklin A.B."/>
            <person name="Celniker S.E."/>
        </authorList>
    </citation>
    <scope>NUCLEOTIDE SEQUENCE</scope>
    <source>
        <strain evidence="3">QA-1986 374</strain>
    </source>
</reference>
<dbReference type="Proteomes" id="UP001059773">
    <property type="component" value="Chromosome"/>
</dbReference>
<dbReference type="EMBL" id="CP101914">
    <property type="protein sequence ID" value="UUI04500.1"/>
    <property type="molecule type" value="Genomic_DNA"/>
</dbReference>
<dbReference type="RefSeq" id="WP_256709405.1">
    <property type="nucleotide sequence ID" value="NZ_CP101914.1"/>
</dbReference>
<organism evidence="3 4">
    <name type="scientific">Oceanobacillus jeddahense</name>
    <dbReference type="NCBI Taxonomy" id="1462527"/>
    <lineage>
        <taxon>Bacteria</taxon>
        <taxon>Bacillati</taxon>
        <taxon>Bacillota</taxon>
        <taxon>Bacilli</taxon>
        <taxon>Bacillales</taxon>
        <taxon>Bacillaceae</taxon>
        <taxon>Oceanobacillus</taxon>
    </lineage>
</organism>